<dbReference type="EMBL" id="JABBKX010000010">
    <property type="protein sequence ID" value="NMJ43866.1"/>
    <property type="molecule type" value="Genomic_DNA"/>
</dbReference>
<dbReference type="InterPro" id="IPR036108">
    <property type="entry name" value="4pyrrol_syn_uPrphyn_synt_sf"/>
</dbReference>
<keyword evidence="3" id="KW-1185">Reference proteome</keyword>
<gene>
    <name evidence="2" type="ORF">GWK16_21640</name>
</gene>
<dbReference type="CDD" id="cd06578">
    <property type="entry name" value="HemD"/>
    <property type="match status" value="1"/>
</dbReference>
<organism evidence="2 3">
    <name type="scientific">Neoroseomonas marina</name>
    <dbReference type="NCBI Taxonomy" id="1232220"/>
    <lineage>
        <taxon>Bacteria</taxon>
        <taxon>Pseudomonadati</taxon>
        <taxon>Pseudomonadota</taxon>
        <taxon>Alphaproteobacteria</taxon>
        <taxon>Acetobacterales</taxon>
        <taxon>Acetobacteraceae</taxon>
        <taxon>Neoroseomonas</taxon>
    </lineage>
</organism>
<accession>A0A848EIP7</accession>
<dbReference type="SUPFAM" id="SSF69618">
    <property type="entry name" value="HemD-like"/>
    <property type="match status" value="1"/>
</dbReference>
<dbReference type="GO" id="GO:0004852">
    <property type="term" value="F:uroporphyrinogen-III synthase activity"/>
    <property type="evidence" value="ECO:0007669"/>
    <property type="project" value="InterPro"/>
</dbReference>
<dbReference type="Gene3D" id="3.40.50.10090">
    <property type="match status" value="2"/>
</dbReference>
<dbReference type="AlphaFoldDB" id="A0A848EIP7"/>
<dbReference type="InterPro" id="IPR003754">
    <property type="entry name" value="4pyrrol_synth_uPrphyn_synth"/>
</dbReference>
<protein>
    <submittedName>
        <fullName evidence="2">Uroporphyrinogen-III synthase</fullName>
    </submittedName>
</protein>
<comment type="caution">
    <text evidence="2">The sequence shown here is derived from an EMBL/GenBank/DDBJ whole genome shotgun (WGS) entry which is preliminary data.</text>
</comment>
<dbReference type="Pfam" id="PF02602">
    <property type="entry name" value="HEM4"/>
    <property type="match status" value="1"/>
</dbReference>
<dbReference type="RefSeq" id="WP_170056061.1">
    <property type="nucleotide sequence ID" value="NZ_JABBKX010000010.1"/>
</dbReference>
<evidence type="ECO:0000259" key="1">
    <source>
        <dbReference type="Pfam" id="PF02602"/>
    </source>
</evidence>
<feature type="domain" description="Tetrapyrrole biosynthesis uroporphyrinogen III synthase" evidence="1">
    <location>
        <begin position="17"/>
        <end position="222"/>
    </location>
</feature>
<reference evidence="2 3" key="1">
    <citation type="submission" date="2020-03" db="EMBL/GenBank/DDBJ databases">
        <authorList>
            <person name="Sun Q."/>
        </authorList>
    </citation>
    <scope>NUCLEOTIDE SEQUENCE [LARGE SCALE GENOMIC DNA]</scope>
    <source>
        <strain evidence="2 3">JC162</strain>
    </source>
</reference>
<evidence type="ECO:0000313" key="3">
    <source>
        <dbReference type="Proteomes" id="UP000548582"/>
    </source>
</evidence>
<evidence type="ECO:0000313" key="2">
    <source>
        <dbReference type="EMBL" id="NMJ43866.1"/>
    </source>
</evidence>
<sequence length="234" mass="23881">MPRHGVLVTRPEPGAAETAAAVAALGWTPVLAPALLLRPCAPARLPAAQALLLPSRAAARALEPMALPVLAVGEGTAAEARARGFTDVIAAEGEAATLAVLAAARLDPARGPLLLAVGRGYSVELAAALRARGFRVLRRVTYEAVPATDLPPEAEAALRGGRVGAALFTSPRGVRITLALLRGADLAEATRAIRALAISPRIAEALKPLPWAEIAITPRPDPGLLPSLLGPPAA</sequence>
<proteinExistence type="predicted"/>
<dbReference type="Proteomes" id="UP000548582">
    <property type="component" value="Unassembled WGS sequence"/>
</dbReference>
<name>A0A848EIP7_9PROT</name>
<dbReference type="GO" id="GO:0033014">
    <property type="term" value="P:tetrapyrrole biosynthetic process"/>
    <property type="evidence" value="ECO:0007669"/>
    <property type="project" value="InterPro"/>
</dbReference>